<dbReference type="PANTHER" id="PTHR47331:SF5">
    <property type="entry name" value="RIBONUCLEASE H"/>
    <property type="match status" value="1"/>
</dbReference>
<dbReference type="EMBL" id="JH431687">
    <property type="status" value="NOT_ANNOTATED_CDS"/>
    <property type="molecule type" value="Genomic_DNA"/>
</dbReference>
<proteinExistence type="predicted"/>
<accession>T1IYK4</accession>
<feature type="domain" description="DUF5641" evidence="1">
    <location>
        <begin position="3"/>
        <end position="85"/>
    </location>
</feature>
<organism evidence="2 3">
    <name type="scientific">Strigamia maritima</name>
    <name type="common">European centipede</name>
    <name type="synonym">Geophilus maritimus</name>
    <dbReference type="NCBI Taxonomy" id="126957"/>
    <lineage>
        <taxon>Eukaryota</taxon>
        <taxon>Metazoa</taxon>
        <taxon>Ecdysozoa</taxon>
        <taxon>Arthropoda</taxon>
        <taxon>Myriapoda</taxon>
        <taxon>Chilopoda</taxon>
        <taxon>Pleurostigmophora</taxon>
        <taxon>Geophilomorpha</taxon>
        <taxon>Linotaeniidae</taxon>
        <taxon>Strigamia</taxon>
    </lineage>
</organism>
<keyword evidence="3" id="KW-1185">Reference proteome</keyword>
<reference evidence="3" key="1">
    <citation type="submission" date="2011-05" db="EMBL/GenBank/DDBJ databases">
        <authorList>
            <person name="Richards S.R."/>
            <person name="Qu J."/>
            <person name="Jiang H."/>
            <person name="Jhangiani S.N."/>
            <person name="Agravi P."/>
            <person name="Goodspeed R."/>
            <person name="Gross S."/>
            <person name="Mandapat C."/>
            <person name="Jackson L."/>
            <person name="Mathew T."/>
            <person name="Pu L."/>
            <person name="Thornton R."/>
            <person name="Saada N."/>
            <person name="Wilczek-Boney K.B."/>
            <person name="Lee S."/>
            <person name="Kovar C."/>
            <person name="Wu Y."/>
            <person name="Scherer S.E."/>
            <person name="Worley K.C."/>
            <person name="Muzny D.M."/>
            <person name="Gibbs R."/>
        </authorList>
    </citation>
    <scope>NUCLEOTIDE SEQUENCE</scope>
    <source>
        <strain evidence="3">Brora</strain>
    </source>
</reference>
<dbReference type="AlphaFoldDB" id="T1IYK4"/>
<dbReference type="InterPro" id="IPR040676">
    <property type="entry name" value="DUF5641"/>
</dbReference>
<sequence length="132" mass="15356">MLSFWNRWSREYLAELKMQQGKAGNTELKVDDVVLIEEQCKPRLHWKMGRVDNVHIGRDGKVRSCELVTAEGGRLRRPIQRLIHLEVQRFSGPAGVRDFVDLILVTNYLKIKLLYYHIILRYTCTVGGAMQT</sequence>
<dbReference type="HOGENOM" id="CLU_1919693_0_0_1"/>
<reference evidence="2" key="2">
    <citation type="submission" date="2015-02" db="UniProtKB">
        <authorList>
            <consortium name="EnsemblMetazoa"/>
        </authorList>
    </citation>
    <scope>IDENTIFICATION</scope>
</reference>
<evidence type="ECO:0000259" key="1">
    <source>
        <dbReference type="Pfam" id="PF18701"/>
    </source>
</evidence>
<protein>
    <recommendedName>
        <fullName evidence="1">DUF5641 domain-containing protein</fullName>
    </recommendedName>
</protein>
<dbReference type="OMA" id="GNLECHE"/>
<dbReference type="Pfam" id="PF18701">
    <property type="entry name" value="DUF5641"/>
    <property type="match status" value="1"/>
</dbReference>
<dbReference type="Proteomes" id="UP000014500">
    <property type="component" value="Unassembled WGS sequence"/>
</dbReference>
<name>T1IYK4_STRMM</name>
<dbReference type="PhylomeDB" id="T1IYK4"/>
<dbReference type="EnsemblMetazoa" id="SMAR006315-RA">
    <property type="protein sequence ID" value="SMAR006315-PA"/>
    <property type="gene ID" value="SMAR006315"/>
</dbReference>
<evidence type="ECO:0000313" key="2">
    <source>
        <dbReference type="EnsemblMetazoa" id="SMAR006315-PA"/>
    </source>
</evidence>
<evidence type="ECO:0000313" key="3">
    <source>
        <dbReference type="Proteomes" id="UP000014500"/>
    </source>
</evidence>
<dbReference type="eggNOG" id="KOG0017">
    <property type="taxonomic scope" value="Eukaryota"/>
</dbReference>
<dbReference type="PANTHER" id="PTHR47331">
    <property type="entry name" value="PHD-TYPE DOMAIN-CONTAINING PROTEIN"/>
    <property type="match status" value="1"/>
</dbReference>